<keyword evidence="2" id="KW-1185">Reference proteome</keyword>
<dbReference type="RefSeq" id="WP_161352554.1">
    <property type="nucleotide sequence ID" value="NZ_WTUX01000019.1"/>
</dbReference>
<evidence type="ECO:0008006" key="3">
    <source>
        <dbReference type="Google" id="ProtNLM"/>
    </source>
</evidence>
<name>A0A845M252_9RHOB</name>
<accession>A0A845M252</accession>
<dbReference type="Proteomes" id="UP000467322">
    <property type="component" value="Unassembled WGS sequence"/>
</dbReference>
<dbReference type="SUPFAM" id="SSF54427">
    <property type="entry name" value="NTF2-like"/>
    <property type="match status" value="1"/>
</dbReference>
<dbReference type="InterPro" id="IPR032710">
    <property type="entry name" value="NTF2-like_dom_sf"/>
</dbReference>
<sequence length="121" mass="12651">MTRVARSPDCGNSPTNAKAEEIALALMGVGDLRVDLLAEGASWERFGAAVTGRAAIAAALGDQPAHEWIEVSEVVTHGKAGSVSGRMQRAGEPPRIFCHVIRFTSAKAGQIAQIVSFDHAG</sequence>
<comment type="caution">
    <text evidence="1">The sequence shown here is derived from an EMBL/GenBank/DDBJ whole genome shotgun (WGS) entry which is preliminary data.</text>
</comment>
<protein>
    <recommendedName>
        <fullName evidence="3">SnoaL-like domain-containing protein</fullName>
    </recommendedName>
</protein>
<evidence type="ECO:0000313" key="1">
    <source>
        <dbReference type="EMBL" id="MZR14430.1"/>
    </source>
</evidence>
<organism evidence="1 2">
    <name type="scientific">Maritimibacter harenae</name>
    <dbReference type="NCBI Taxonomy" id="2606218"/>
    <lineage>
        <taxon>Bacteria</taxon>
        <taxon>Pseudomonadati</taxon>
        <taxon>Pseudomonadota</taxon>
        <taxon>Alphaproteobacteria</taxon>
        <taxon>Rhodobacterales</taxon>
        <taxon>Roseobacteraceae</taxon>
        <taxon>Maritimibacter</taxon>
    </lineage>
</organism>
<dbReference type="AlphaFoldDB" id="A0A845M252"/>
<dbReference type="Gene3D" id="3.10.450.50">
    <property type="match status" value="1"/>
</dbReference>
<reference evidence="1 2" key="1">
    <citation type="submission" date="2019-12" db="EMBL/GenBank/DDBJ databases">
        <title>Maritimibacter sp. nov. sp. isolated from sea sand.</title>
        <authorList>
            <person name="Kim J."/>
            <person name="Jeong S.E."/>
            <person name="Jung H.S."/>
            <person name="Jeon C.O."/>
        </authorList>
    </citation>
    <scope>NUCLEOTIDE SEQUENCE [LARGE SCALE GENOMIC DNA]</scope>
    <source>
        <strain evidence="1 2">DP07</strain>
    </source>
</reference>
<dbReference type="EMBL" id="WTUX01000019">
    <property type="protein sequence ID" value="MZR14430.1"/>
    <property type="molecule type" value="Genomic_DNA"/>
</dbReference>
<gene>
    <name evidence="1" type="ORF">GQE99_15535</name>
</gene>
<evidence type="ECO:0000313" key="2">
    <source>
        <dbReference type="Proteomes" id="UP000467322"/>
    </source>
</evidence>
<proteinExistence type="predicted"/>